<evidence type="ECO:0000259" key="2">
    <source>
        <dbReference type="Pfam" id="PF00892"/>
    </source>
</evidence>
<dbReference type="PANTHER" id="PTHR22911">
    <property type="entry name" value="ACYL-MALONYL CONDENSING ENZYME-RELATED"/>
    <property type="match status" value="1"/>
</dbReference>
<accession>A0A8J2ZFW3</accession>
<feature type="transmembrane region" description="Helical" evidence="1">
    <location>
        <begin position="42"/>
        <end position="60"/>
    </location>
</feature>
<feature type="transmembrane region" description="Helical" evidence="1">
    <location>
        <begin position="183"/>
        <end position="202"/>
    </location>
</feature>
<feature type="domain" description="EamA" evidence="2">
    <location>
        <begin position="12"/>
        <end position="143"/>
    </location>
</feature>
<sequence>MPASSGPTNSSKGIALAAFGALILTPDALFMRLSGMDGWQMMAWRGLCTGAMFWGIWLVLRRPGGGVRGLARPAAAVLVLAHFLNALLFPLGISSAPVAVVLLAVATMPVCAALMSRLVLGEPTSVRTWAAIAAVLTGIIIAVSEGHALSLDPAALLGAACGLGVALCLATTFVTLRRAPDLPLLPALGCGSALAGLMGLAITGPAQMTDGNVPSILVTGLVILPASFFALSSASRLTQAANVGLLMLLETVLGPAWVWLGLGEAPSERMLIGAAIVVGSLALYIAAPRRRRALPA</sequence>
<keyword evidence="1" id="KW-0812">Transmembrane</keyword>
<dbReference type="InterPro" id="IPR000620">
    <property type="entry name" value="EamA_dom"/>
</dbReference>
<feature type="transmembrane region" description="Helical" evidence="1">
    <location>
        <begin position="269"/>
        <end position="287"/>
    </location>
</feature>
<feature type="transmembrane region" description="Helical" evidence="1">
    <location>
        <begin position="243"/>
        <end position="263"/>
    </location>
</feature>
<dbReference type="GO" id="GO:0016020">
    <property type="term" value="C:membrane"/>
    <property type="evidence" value="ECO:0007669"/>
    <property type="project" value="InterPro"/>
</dbReference>
<feature type="transmembrane region" description="Helical" evidence="1">
    <location>
        <begin position="129"/>
        <end position="149"/>
    </location>
</feature>
<keyword evidence="1" id="KW-0472">Membrane</keyword>
<name>A0A8J2ZFW3_9RHOB</name>
<feature type="transmembrane region" description="Helical" evidence="1">
    <location>
        <begin position="99"/>
        <end position="120"/>
    </location>
</feature>
<keyword evidence="1" id="KW-1133">Transmembrane helix</keyword>
<dbReference type="SUPFAM" id="SSF103481">
    <property type="entry name" value="Multidrug resistance efflux transporter EmrE"/>
    <property type="match status" value="2"/>
</dbReference>
<dbReference type="InterPro" id="IPR037185">
    <property type="entry name" value="EmrE-like"/>
</dbReference>
<feature type="domain" description="EamA" evidence="2">
    <location>
        <begin position="157"/>
        <end position="284"/>
    </location>
</feature>
<dbReference type="Proteomes" id="UP000617145">
    <property type="component" value="Unassembled WGS sequence"/>
</dbReference>
<proteinExistence type="predicted"/>
<feature type="transmembrane region" description="Helical" evidence="1">
    <location>
        <begin position="214"/>
        <end position="231"/>
    </location>
</feature>
<feature type="transmembrane region" description="Helical" evidence="1">
    <location>
        <begin position="72"/>
        <end position="93"/>
    </location>
</feature>
<dbReference type="Pfam" id="PF00892">
    <property type="entry name" value="EamA"/>
    <property type="match status" value="2"/>
</dbReference>
<reference evidence="3" key="2">
    <citation type="submission" date="2020-09" db="EMBL/GenBank/DDBJ databases">
        <authorList>
            <person name="Sun Q."/>
            <person name="Zhou Y."/>
        </authorList>
    </citation>
    <scope>NUCLEOTIDE SEQUENCE</scope>
    <source>
        <strain evidence="3">CGMCC 1.15762</strain>
    </source>
</reference>
<protein>
    <submittedName>
        <fullName evidence="3">Membrane protein</fullName>
    </submittedName>
</protein>
<evidence type="ECO:0000256" key="1">
    <source>
        <dbReference type="SAM" id="Phobius"/>
    </source>
</evidence>
<keyword evidence="4" id="KW-1185">Reference proteome</keyword>
<dbReference type="PANTHER" id="PTHR22911:SF135">
    <property type="entry name" value="BLR4310 PROTEIN"/>
    <property type="match status" value="1"/>
</dbReference>
<evidence type="ECO:0000313" key="3">
    <source>
        <dbReference type="EMBL" id="GGG59117.1"/>
    </source>
</evidence>
<dbReference type="RefSeq" id="WP_188787808.1">
    <property type="nucleotide sequence ID" value="NZ_BMJV01000001.1"/>
</dbReference>
<dbReference type="AlphaFoldDB" id="A0A8J2ZFW3"/>
<organism evidence="3 4">
    <name type="scientific">Salipiger pallidus</name>
    <dbReference type="NCBI Taxonomy" id="1775170"/>
    <lineage>
        <taxon>Bacteria</taxon>
        <taxon>Pseudomonadati</taxon>
        <taxon>Pseudomonadota</taxon>
        <taxon>Alphaproteobacteria</taxon>
        <taxon>Rhodobacterales</taxon>
        <taxon>Roseobacteraceae</taxon>
        <taxon>Salipiger</taxon>
    </lineage>
</organism>
<comment type="caution">
    <text evidence="3">The sequence shown here is derived from an EMBL/GenBank/DDBJ whole genome shotgun (WGS) entry which is preliminary data.</text>
</comment>
<gene>
    <name evidence="3" type="ORF">GCM10011415_01160</name>
</gene>
<reference evidence="3" key="1">
    <citation type="journal article" date="2014" name="Int. J. Syst. Evol. Microbiol.">
        <title>Complete genome sequence of Corynebacterium casei LMG S-19264T (=DSM 44701T), isolated from a smear-ripened cheese.</title>
        <authorList>
            <consortium name="US DOE Joint Genome Institute (JGI-PGF)"/>
            <person name="Walter F."/>
            <person name="Albersmeier A."/>
            <person name="Kalinowski J."/>
            <person name="Ruckert C."/>
        </authorList>
    </citation>
    <scope>NUCLEOTIDE SEQUENCE</scope>
    <source>
        <strain evidence="3">CGMCC 1.15762</strain>
    </source>
</reference>
<dbReference type="EMBL" id="BMJV01000001">
    <property type="protein sequence ID" value="GGG59117.1"/>
    <property type="molecule type" value="Genomic_DNA"/>
</dbReference>
<evidence type="ECO:0000313" key="4">
    <source>
        <dbReference type="Proteomes" id="UP000617145"/>
    </source>
</evidence>
<feature type="transmembrane region" description="Helical" evidence="1">
    <location>
        <begin position="155"/>
        <end position="176"/>
    </location>
</feature>